<evidence type="ECO:0000313" key="6">
    <source>
        <dbReference type="Proteomes" id="UP000682202"/>
    </source>
</evidence>
<dbReference type="KEGG" id="mspg:F6B93_01055"/>
<feature type="domain" description="PPE" evidence="3">
    <location>
        <begin position="6"/>
        <end position="168"/>
    </location>
</feature>
<dbReference type="PANTHER" id="PTHR46766">
    <property type="entry name" value="GLUTAMINE-RICH PROTEIN 2"/>
    <property type="match status" value="1"/>
</dbReference>
<reference evidence="5" key="1">
    <citation type="submission" date="2019-12" db="EMBL/GenBank/DDBJ databases">
        <title>Mycobacterium spongiae sp. nov.</title>
        <authorList>
            <person name="Stinear T."/>
        </authorList>
    </citation>
    <scope>NUCLEOTIDE SEQUENCE</scope>
    <source>
        <strain evidence="5">FSD4b-SM</strain>
    </source>
</reference>
<comment type="similarity">
    <text evidence="1">Belongs to the mycobacterial PPE family.</text>
</comment>
<feature type="compositionally biased region" description="Basic residues" evidence="2">
    <location>
        <begin position="399"/>
        <end position="409"/>
    </location>
</feature>
<feature type="domain" description="PPE-PPW subfamily C-terminal" evidence="4">
    <location>
        <begin position="434"/>
        <end position="481"/>
    </location>
</feature>
<feature type="compositionally biased region" description="Low complexity" evidence="2">
    <location>
        <begin position="375"/>
        <end position="396"/>
    </location>
</feature>
<protein>
    <submittedName>
        <fullName evidence="5">PPE domain-containing protein</fullName>
    </submittedName>
</protein>
<accession>A0A975PVB9</accession>
<dbReference type="PANTHER" id="PTHR46766:SF1">
    <property type="entry name" value="GLUTAMINE-RICH PROTEIN 2"/>
    <property type="match status" value="1"/>
</dbReference>
<name>A0A975PVB9_9MYCO</name>
<gene>
    <name evidence="5" type="ORF">F6B93_01055</name>
</gene>
<sequence length="507" mass="51507">MISPVWMAAPPEVHSTLLNSGPGPGSLLAAASAWASLSAEYASTATEMSTLLVLVKTGVWEGHSGAQYAAAHAPFLAWLTEKSADGAIAAAQHETAAAAYSAALAAMPTLAELAANHAIHTALLATNFFGINTIPIAVNEADYVRMWIQAATTMSIYQVISTSALASVPPSNPSPLILTPGVGEAGEATAAALTFNDPIADLLSGSEHFSEMYAALKGLLFNPVGTVAQLVFDFATNPSAAVTTWLPLFYVFAYAATFALMGTPIYNAIAAPNAGLGAIPLALGLSALSHLAQVPIGLVAESPAALADQPVLVASITPAATTAGAPPGPPAPPQATVAPLTATSTPVAAGAQGFGYLVGGPGPAPGSDPVLRNKATATAPAPQLATTATSSRGSTDTARRRRRAKSRSRGYRDEFLSLDDTENLPSAQPQPDVTASTTGAESFGFTGTATRPDAGATMGLLTLASDSFGNGPTIPAVPDTWRIDASDGDEKAGSSVQHRKQVHQDPR</sequence>
<dbReference type="SUPFAM" id="SSF140459">
    <property type="entry name" value="PE/PPE dimer-like"/>
    <property type="match status" value="1"/>
</dbReference>
<organism evidence="5 6">
    <name type="scientific">Mycobacterium spongiae</name>
    <dbReference type="NCBI Taxonomy" id="886343"/>
    <lineage>
        <taxon>Bacteria</taxon>
        <taxon>Bacillati</taxon>
        <taxon>Actinomycetota</taxon>
        <taxon>Actinomycetes</taxon>
        <taxon>Mycobacteriales</taxon>
        <taxon>Mycobacteriaceae</taxon>
        <taxon>Mycobacterium</taxon>
    </lineage>
</organism>
<evidence type="ECO:0000256" key="1">
    <source>
        <dbReference type="ARBA" id="ARBA00010652"/>
    </source>
</evidence>
<feature type="region of interest" description="Disordered" evidence="2">
    <location>
        <begin position="365"/>
        <end position="507"/>
    </location>
</feature>
<dbReference type="AlphaFoldDB" id="A0A975PVB9"/>
<feature type="compositionally biased region" description="Polar residues" evidence="2">
    <location>
        <begin position="423"/>
        <end position="449"/>
    </location>
</feature>
<dbReference type="Pfam" id="PF00823">
    <property type="entry name" value="PPE"/>
    <property type="match status" value="1"/>
</dbReference>
<evidence type="ECO:0000256" key="2">
    <source>
        <dbReference type="SAM" id="MobiDB-lite"/>
    </source>
</evidence>
<dbReference type="Proteomes" id="UP000682202">
    <property type="component" value="Chromosome"/>
</dbReference>
<dbReference type="EMBL" id="CP046600">
    <property type="protein sequence ID" value="QUR65847.1"/>
    <property type="molecule type" value="Genomic_DNA"/>
</dbReference>
<proteinExistence type="inferred from homology"/>
<feature type="compositionally biased region" description="Basic and acidic residues" evidence="2">
    <location>
        <begin position="481"/>
        <end position="492"/>
    </location>
</feature>
<keyword evidence="6" id="KW-1185">Reference proteome</keyword>
<dbReference type="GO" id="GO:0052572">
    <property type="term" value="P:response to host immune response"/>
    <property type="evidence" value="ECO:0007669"/>
    <property type="project" value="TreeGrafter"/>
</dbReference>
<evidence type="ECO:0000259" key="3">
    <source>
        <dbReference type="Pfam" id="PF00823"/>
    </source>
</evidence>
<evidence type="ECO:0000313" key="5">
    <source>
        <dbReference type="EMBL" id="QUR65847.1"/>
    </source>
</evidence>
<dbReference type="RefSeq" id="WP_211697282.1">
    <property type="nucleotide sequence ID" value="NZ_CP046600.1"/>
</dbReference>
<dbReference type="InterPro" id="IPR038332">
    <property type="entry name" value="PPE_sf"/>
</dbReference>
<evidence type="ECO:0000259" key="4">
    <source>
        <dbReference type="Pfam" id="PF18878"/>
    </source>
</evidence>
<dbReference type="Pfam" id="PF18878">
    <property type="entry name" value="PPE-PPW"/>
    <property type="match status" value="1"/>
</dbReference>
<dbReference type="Gene3D" id="1.20.1260.20">
    <property type="entry name" value="PPE superfamily"/>
    <property type="match status" value="1"/>
</dbReference>
<dbReference type="InterPro" id="IPR043641">
    <property type="entry name" value="PPE-PPW_C"/>
</dbReference>
<dbReference type="InterPro" id="IPR000030">
    <property type="entry name" value="PPE_dom"/>
</dbReference>